<evidence type="ECO:0008006" key="3">
    <source>
        <dbReference type="Google" id="ProtNLM"/>
    </source>
</evidence>
<accession>A0AAI8Z7J4</accession>
<sequence>MTPSADSPPQPSSTFDEGECHFFKIPVELRFNIYEYALTSVTIETDPSNLQTPAILGVCRSMRSEALPIWSSQINSITDKKIEEHSALAREMEMHKVGSDRSLTTILEGLQYICLFGRQATAFRVAQQWIDLMVRERKKRVTWEKRVLE</sequence>
<dbReference type="Proteomes" id="UP001296104">
    <property type="component" value="Unassembled WGS sequence"/>
</dbReference>
<protein>
    <recommendedName>
        <fullName evidence="3">F-box domain-containing protein</fullName>
    </recommendedName>
</protein>
<keyword evidence="2" id="KW-1185">Reference proteome</keyword>
<dbReference type="EMBL" id="CAVMBE010000106">
    <property type="protein sequence ID" value="CAK4034170.1"/>
    <property type="molecule type" value="Genomic_DNA"/>
</dbReference>
<evidence type="ECO:0000313" key="1">
    <source>
        <dbReference type="EMBL" id="CAK4034170.1"/>
    </source>
</evidence>
<proteinExistence type="predicted"/>
<reference evidence="1" key="1">
    <citation type="submission" date="2023-11" db="EMBL/GenBank/DDBJ databases">
        <authorList>
            <person name="Alioto T."/>
            <person name="Alioto T."/>
            <person name="Gomez Garrido J."/>
        </authorList>
    </citation>
    <scope>NUCLEOTIDE SEQUENCE</scope>
</reference>
<evidence type="ECO:0000313" key="2">
    <source>
        <dbReference type="Proteomes" id="UP001296104"/>
    </source>
</evidence>
<comment type="caution">
    <text evidence="1">The sequence shown here is derived from an EMBL/GenBank/DDBJ whole genome shotgun (WGS) entry which is preliminary data.</text>
</comment>
<organism evidence="1 2">
    <name type="scientific">Lecanosticta acicola</name>
    <dbReference type="NCBI Taxonomy" id="111012"/>
    <lineage>
        <taxon>Eukaryota</taxon>
        <taxon>Fungi</taxon>
        <taxon>Dikarya</taxon>
        <taxon>Ascomycota</taxon>
        <taxon>Pezizomycotina</taxon>
        <taxon>Dothideomycetes</taxon>
        <taxon>Dothideomycetidae</taxon>
        <taxon>Mycosphaerellales</taxon>
        <taxon>Mycosphaerellaceae</taxon>
        <taxon>Lecanosticta</taxon>
    </lineage>
</organism>
<dbReference type="AlphaFoldDB" id="A0AAI8Z7J4"/>
<name>A0AAI8Z7J4_9PEZI</name>
<gene>
    <name evidence="1" type="ORF">LECACI_7A009328</name>
</gene>